<feature type="compositionally biased region" description="Polar residues" evidence="1">
    <location>
        <begin position="77"/>
        <end position="92"/>
    </location>
</feature>
<evidence type="ECO:0000256" key="1">
    <source>
        <dbReference type="SAM" id="MobiDB-lite"/>
    </source>
</evidence>
<organism evidence="3 4">
    <name type="scientific">Marmota monax</name>
    <name type="common">Woodchuck</name>
    <dbReference type="NCBI Taxonomy" id="9995"/>
    <lineage>
        <taxon>Eukaryota</taxon>
        <taxon>Metazoa</taxon>
        <taxon>Chordata</taxon>
        <taxon>Craniata</taxon>
        <taxon>Vertebrata</taxon>
        <taxon>Euteleostomi</taxon>
        <taxon>Mammalia</taxon>
        <taxon>Eutheria</taxon>
        <taxon>Euarchontoglires</taxon>
        <taxon>Glires</taxon>
        <taxon>Rodentia</taxon>
        <taxon>Sciuromorpha</taxon>
        <taxon>Sciuridae</taxon>
        <taxon>Xerinae</taxon>
        <taxon>Marmotini</taxon>
        <taxon>Marmota</taxon>
    </lineage>
</organism>
<sequence>MEDSPLGSSPDVEQCVLESSSNQSLSVGYFPHEERSNNGPTTAPFMKDPEACMQNQKDDQDHASVLTDSPQEEDLQPCSSASPHMDQVSYQESEACEDLPKCDPPEDGDMDQFPEMPPELEDDEIVEMESQEICTAETSSEPSKEEDVPSEEENTCCLNLRLAFKWLRKRVVSALTGRNRPGRANNSSILLAIKRRHLFGGNKVQPQESL</sequence>
<proteinExistence type="predicted"/>
<protein>
    <submittedName>
        <fullName evidence="3">Uncharacterized protein</fullName>
    </submittedName>
</protein>
<feature type="compositionally biased region" description="Polar residues" evidence="1">
    <location>
        <begin position="17"/>
        <end position="26"/>
    </location>
</feature>
<dbReference type="AlphaFoldDB" id="A0A5E4CGP4"/>
<gene>
    <name evidence="2" type="ORF">GHT09_015640</name>
    <name evidence="3" type="ORF">MONAX_5E011276</name>
</gene>
<dbReference type="Pfam" id="PF15480">
    <property type="entry name" value="DUF4640"/>
    <property type="match status" value="1"/>
</dbReference>
<accession>A0A5E4CGP4</accession>
<dbReference type="PANTHER" id="PTHR36462:SF1">
    <property type="entry name" value="CHROMOSOME 12 OPEN READING FRAME 71"/>
    <property type="match status" value="1"/>
</dbReference>
<dbReference type="Proteomes" id="UP000662637">
    <property type="component" value="Unassembled WGS sequence"/>
</dbReference>
<dbReference type="PANTHER" id="PTHR36462">
    <property type="entry name" value="CHROMOSOME 12 OPEN READING FRAME 71"/>
    <property type="match status" value="1"/>
</dbReference>
<name>A0A5E4CGP4_MARMO</name>
<reference evidence="2" key="2">
    <citation type="submission" date="2020-08" db="EMBL/GenBank/DDBJ databases">
        <authorList>
            <person name="Shumante A."/>
            <person name="Zimin A.V."/>
            <person name="Puiu D."/>
            <person name="Salzberg S.L."/>
        </authorList>
    </citation>
    <scope>NUCLEOTIDE SEQUENCE</scope>
    <source>
        <strain evidence="2">WC2-LM</strain>
        <tissue evidence="2">Liver</tissue>
    </source>
</reference>
<reference evidence="3 4" key="1">
    <citation type="submission" date="2019-04" db="EMBL/GenBank/DDBJ databases">
        <authorList>
            <person name="Alioto T."/>
            <person name="Alioto T."/>
        </authorList>
    </citation>
    <scope>NUCLEOTIDE SEQUENCE [LARGE SCALE GENOMIC DNA]</scope>
</reference>
<dbReference type="InterPro" id="IPR027908">
    <property type="entry name" value="DUF4640"/>
</dbReference>
<feature type="region of interest" description="Disordered" evidence="1">
    <location>
        <begin position="1"/>
        <end position="117"/>
    </location>
</feature>
<evidence type="ECO:0000313" key="3">
    <source>
        <dbReference type="EMBL" id="VTJ81077.1"/>
    </source>
</evidence>
<keyword evidence="4" id="KW-1185">Reference proteome</keyword>
<feature type="compositionally biased region" description="Acidic residues" evidence="1">
    <location>
        <begin position="105"/>
        <end position="117"/>
    </location>
</feature>
<feature type="region of interest" description="Disordered" evidence="1">
    <location>
        <begin position="132"/>
        <end position="151"/>
    </location>
</feature>
<evidence type="ECO:0000313" key="4">
    <source>
        <dbReference type="Proteomes" id="UP000335636"/>
    </source>
</evidence>
<dbReference type="Proteomes" id="UP000335636">
    <property type="component" value="Unassembled WGS sequence"/>
</dbReference>
<dbReference type="EMBL" id="WJEC01005034">
    <property type="protein sequence ID" value="KAF7473739.1"/>
    <property type="molecule type" value="Genomic_DNA"/>
</dbReference>
<evidence type="ECO:0000313" key="2">
    <source>
        <dbReference type="EMBL" id="KAF7473739.1"/>
    </source>
</evidence>
<dbReference type="EMBL" id="CABDUW010001381">
    <property type="protein sequence ID" value="VTJ81077.1"/>
    <property type="molecule type" value="Genomic_DNA"/>
</dbReference>
<feature type="compositionally biased region" description="Polar residues" evidence="1">
    <location>
        <begin position="132"/>
        <end position="141"/>
    </location>
</feature>